<keyword evidence="1" id="KW-0472">Membrane</keyword>
<name>A0ABQ5JU09_9EUKA</name>
<evidence type="ECO:0000256" key="1">
    <source>
        <dbReference type="SAM" id="Phobius"/>
    </source>
</evidence>
<feature type="transmembrane region" description="Helical" evidence="1">
    <location>
        <begin position="43"/>
        <end position="63"/>
    </location>
</feature>
<sequence length="121" mass="13183">VRIWQNNIIIILSLYGRFGTLALFAVGLTFLSLPFSLSPVSSGMYQLSGFCGSGLSSVSVWFVTDMGTLSPRQPPLAAFHHSSEYESPNQGYIQIVLEGASVPVSQSYQGPDLIVLYIEFC</sequence>
<dbReference type="EMBL" id="BQXS01011779">
    <property type="protein sequence ID" value="GKT16679.1"/>
    <property type="molecule type" value="Genomic_DNA"/>
</dbReference>
<proteinExistence type="predicted"/>
<organism evidence="2 3">
    <name type="scientific">Aduncisulcus paluster</name>
    <dbReference type="NCBI Taxonomy" id="2918883"/>
    <lineage>
        <taxon>Eukaryota</taxon>
        <taxon>Metamonada</taxon>
        <taxon>Carpediemonas-like organisms</taxon>
        <taxon>Aduncisulcus</taxon>
    </lineage>
</organism>
<reference evidence="2" key="1">
    <citation type="submission" date="2022-03" db="EMBL/GenBank/DDBJ databases">
        <title>Draft genome sequence of Aduncisulcus paluster, a free-living microaerophilic Fornicata.</title>
        <authorList>
            <person name="Yuyama I."/>
            <person name="Kume K."/>
            <person name="Tamura T."/>
            <person name="Inagaki Y."/>
            <person name="Hashimoto T."/>
        </authorList>
    </citation>
    <scope>NUCLEOTIDE SEQUENCE</scope>
    <source>
        <strain evidence="2">NY0171</strain>
    </source>
</reference>
<accession>A0ABQ5JU09</accession>
<feature type="transmembrane region" description="Helical" evidence="1">
    <location>
        <begin position="7"/>
        <end position="31"/>
    </location>
</feature>
<comment type="caution">
    <text evidence="2">The sequence shown here is derived from an EMBL/GenBank/DDBJ whole genome shotgun (WGS) entry which is preliminary data.</text>
</comment>
<keyword evidence="1" id="KW-0812">Transmembrane</keyword>
<evidence type="ECO:0000313" key="3">
    <source>
        <dbReference type="Proteomes" id="UP001057375"/>
    </source>
</evidence>
<evidence type="ECO:0000313" key="2">
    <source>
        <dbReference type="EMBL" id="GKT16679.1"/>
    </source>
</evidence>
<feature type="non-terminal residue" evidence="2">
    <location>
        <position position="1"/>
    </location>
</feature>
<gene>
    <name evidence="2" type="ORF">ADUPG1_010966</name>
</gene>
<protein>
    <submittedName>
        <fullName evidence="2">Uncharacterized protein</fullName>
    </submittedName>
</protein>
<keyword evidence="3" id="KW-1185">Reference proteome</keyword>
<dbReference type="Proteomes" id="UP001057375">
    <property type="component" value="Unassembled WGS sequence"/>
</dbReference>
<keyword evidence="1" id="KW-1133">Transmembrane helix</keyword>